<dbReference type="InterPro" id="IPR025886">
    <property type="entry name" value="PP2-like"/>
</dbReference>
<dbReference type="InterPro" id="IPR036047">
    <property type="entry name" value="F-box-like_dom_sf"/>
</dbReference>
<dbReference type="PANTHER" id="PTHR31960">
    <property type="entry name" value="F-BOX PROTEIN PP2-A15"/>
    <property type="match status" value="1"/>
</dbReference>
<accession>A0A397SYE3</accession>
<name>A0A397SYE3_9GLOM</name>
<dbReference type="STRING" id="658196.A0A397SYE3"/>
<dbReference type="SUPFAM" id="SSF81383">
    <property type="entry name" value="F-box domain"/>
    <property type="match status" value="1"/>
</dbReference>
<reference evidence="2 3" key="1">
    <citation type="submission" date="2018-06" db="EMBL/GenBank/DDBJ databases">
        <title>Comparative genomics reveals the genomic features of Rhizophagus irregularis, R. cerebriforme, R. diaphanum and Gigaspora rosea, and their symbiotic lifestyle signature.</title>
        <authorList>
            <person name="Morin E."/>
            <person name="San Clemente H."/>
            <person name="Chen E.C.H."/>
            <person name="De La Providencia I."/>
            <person name="Hainaut M."/>
            <person name="Kuo A."/>
            <person name="Kohler A."/>
            <person name="Murat C."/>
            <person name="Tang N."/>
            <person name="Roy S."/>
            <person name="Loubradou J."/>
            <person name="Henrissat B."/>
            <person name="Grigoriev I.V."/>
            <person name="Corradi N."/>
            <person name="Roux C."/>
            <person name="Martin F.M."/>
        </authorList>
    </citation>
    <scope>NUCLEOTIDE SEQUENCE [LARGE SCALE GENOMIC DNA]</scope>
    <source>
        <strain evidence="2 3">DAOM 227022</strain>
    </source>
</reference>
<dbReference type="AlphaFoldDB" id="A0A397SYE3"/>
<comment type="caution">
    <text evidence="2">The sequence shown here is derived from an EMBL/GenBank/DDBJ whole genome shotgun (WGS) entry which is preliminary data.</text>
</comment>
<feature type="domain" description="F-box" evidence="1">
    <location>
        <begin position="2"/>
        <end position="48"/>
    </location>
</feature>
<dbReference type="SMART" id="SM00256">
    <property type="entry name" value="FBOX"/>
    <property type="match status" value="1"/>
</dbReference>
<organism evidence="2 3">
    <name type="scientific">Glomus cerebriforme</name>
    <dbReference type="NCBI Taxonomy" id="658196"/>
    <lineage>
        <taxon>Eukaryota</taxon>
        <taxon>Fungi</taxon>
        <taxon>Fungi incertae sedis</taxon>
        <taxon>Mucoromycota</taxon>
        <taxon>Glomeromycotina</taxon>
        <taxon>Glomeromycetes</taxon>
        <taxon>Glomerales</taxon>
        <taxon>Glomeraceae</taxon>
        <taxon>Glomus</taxon>
    </lineage>
</organism>
<dbReference type="PROSITE" id="PS50181">
    <property type="entry name" value="FBOX"/>
    <property type="match status" value="1"/>
</dbReference>
<dbReference type="OrthoDB" id="9970274at2759"/>
<protein>
    <recommendedName>
        <fullName evidence="1">F-box domain-containing protein</fullName>
    </recommendedName>
</protein>
<evidence type="ECO:0000259" key="1">
    <source>
        <dbReference type="PROSITE" id="PS50181"/>
    </source>
</evidence>
<dbReference type="EMBL" id="QKYT01000293">
    <property type="protein sequence ID" value="RIA87774.1"/>
    <property type="molecule type" value="Genomic_DNA"/>
</dbReference>
<evidence type="ECO:0000313" key="2">
    <source>
        <dbReference type="EMBL" id="RIA87774.1"/>
    </source>
</evidence>
<sequence length="279" mass="33057">MSGIFSKIPNEIVVKIFCFLPAKDLCSVSLVNKNLWSVTQDDYVWQSACDNQFPADYVSQELKKMINEEPISEGCNSDEQQVVNKTNGKKLFKRLHRHISFIAKERGVVWLDCQERGGNYHHWKTLEDSQSEFGKVVFLEHVWWFDVFSTLKAVAPGTYYVVWRLKVKLRQISLHDLNFYTTVVEKIEDSNEETIIHEYNHIPQRIMFTNISRKNDWVEYRLPYKLVVPEREVINGKLLYHNVHIKIYNYDGFLKSGLWIDYVRLRECDGSRVYEQFES</sequence>
<dbReference type="Pfam" id="PF12937">
    <property type="entry name" value="F-box-like"/>
    <property type="match status" value="1"/>
</dbReference>
<dbReference type="PANTHER" id="PTHR31960:SF26">
    <property type="entry name" value="F-BOX DOMAIN CONTAINING PROTEIN"/>
    <property type="match status" value="1"/>
</dbReference>
<evidence type="ECO:0000313" key="3">
    <source>
        <dbReference type="Proteomes" id="UP000265703"/>
    </source>
</evidence>
<proteinExistence type="predicted"/>
<dbReference type="Gene3D" id="1.20.1280.50">
    <property type="match status" value="1"/>
</dbReference>
<gene>
    <name evidence="2" type="ORF">C1645_739867</name>
</gene>
<dbReference type="CDD" id="cd09917">
    <property type="entry name" value="F-box_SF"/>
    <property type="match status" value="1"/>
</dbReference>
<dbReference type="InterPro" id="IPR001810">
    <property type="entry name" value="F-box_dom"/>
</dbReference>
<keyword evidence="3" id="KW-1185">Reference proteome</keyword>
<dbReference type="Pfam" id="PF14299">
    <property type="entry name" value="PP2"/>
    <property type="match status" value="1"/>
</dbReference>
<dbReference type="Proteomes" id="UP000265703">
    <property type="component" value="Unassembled WGS sequence"/>
</dbReference>